<dbReference type="Pfam" id="PF00126">
    <property type="entry name" value="HTH_1"/>
    <property type="match status" value="1"/>
</dbReference>
<evidence type="ECO:0000256" key="4">
    <source>
        <dbReference type="ARBA" id="ARBA00023163"/>
    </source>
</evidence>
<feature type="domain" description="HTH lysR-type" evidence="5">
    <location>
        <begin position="1"/>
        <end position="58"/>
    </location>
</feature>
<reference evidence="6" key="1">
    <citation type="submission" date="2024-05" db="EMBL/GenBank/DDBJ databases">
        <title>Whole genome shotgun sequence of Streptomyces hygroscopicus NBRC 113678.</title>
        <authorList>
            <person name="Komaki H."/>
            <person name="Tamura T."/>
        </authorList>
    </citation>
    <scope>NUCLEOTIDE SEQUENCE</scope>
    <source>
        <strain evidence="6">N11-34</strain>
    </source>
</reference>
<dbReference type="SUPFAM" id="SSF46785">
    <property type="entry name" value="Winged helix' DNA-binding domain"/>
    <property type="match status" value="1"/>
</dbReference>
<dbReference type="PANTHER" id="PTHR30126:SF40">
    <property type="entry name" value="HTH-TYPE TRANSCRIPTIONAL REGULATOR GLTR"/>
    <property type="match status" value="1"/>
</dbReference>
<keyword evidence="3" id="KW-0238">DNA-binding</keyword>
<keyword evidence="4" id="KW-0804">Transcription</keyword>
<dbReference type="CDD" id="cd08442">
    <property type="entry name" value="PBP2_YofA_SoxR_like"/>
    <property type="match status" value="1"/>
</dbReference>
<dbReference type="PRINTS" id="PR00039">
    <property type="entry name" value="HTHLYSR"/>
</dbReference>
<comment type="similarity">
    <text evidence="1">Belongs to the LysR transcriptional regulatory family.</text>
</comment>
<dbReference type="InterPro" id="IPR036388">
    <property type="entry name" value="WH-like_DNA-bd_sf"/>
</dbReference>
<dbReference type="Gene3D" id="1.10.10.10">
    <property type="entry name" value="Winged helix-like DNA-binding domain superfamily/Winged helix DNA-binding domain"/>
    <property type="match status" value="1"/>
</dbReference>
<keyword evidence="7" id="KW-1185">Reference proteome</keyword>
<evidence type="ECO:0000256" key="1">
    <source>
        <dbReference type="ARBA" id="ARBA00009437"/>
    </source>
</evidence>
<protein>
    <submittedName>
        <fullName evidence="6">Transcriptional regulator, LysR family protein</fullName>
    </submittedName>
</protein>
<accession>A0ABQ3UER5</accession>
<dbReference type="Proteomes" id="UP001054854">
    <property type="component" value="Unassembled WGS sequence"/>
</dbReference>
<sequence>MELSDLRIFLAVARTHGITKAAQELHTVQSNVSARIHALEKHLGAPLFRRHARGVALTTAGEQLLPYAERISRLVDEAHQAVGDEADPCGPLRIGSMETTAGLRLPTLLAAFAEDCPRVDLSLITGPTQLLVRDVLAYRLDGALVNGPVRRPDLVETPVFEERLVLVTARRVADLDAVPRDPRILVFRTGCSYRRRLESILQARGAIGVRCMEFGTLDGILGCVGAGMGLTLLPAAVVERHAARDQVRVHELPEEEAHARTVFVQRVDTPPSPALTRFLTHAQAMEQGPHLLRMAGGASAATG</sequence>
<dbReference type="EMBL" id="BNEK01000005">
    <property type="protein sequence ID" value="GHJ34062.1"/>
    <property type="molecule type" value="Genomic_DNA"/>
</dbReference>
<evidence type="ECO:0000256" key="2">
    <source>
        <dbReference type="ARBA" id="ARBA00023015"/>
    </source>
</evidence>
<dbReference type="Gene3D" id="3.40.190.290">
    <property type="match status" value="1"/>
</dbReference>
<organism evidence="6 7">
    <name type="scientific">Streptomyces hygroscopicus</name>
    <dbReference type="NCBI Taxonomy" id="1912"/>
    <lineage>
        <taxon>Bacteria</taxon>
        <taxon>Bacillati</taxon>
        <taxon>Actinomycetota</taxon>
        <taxon>Actinomycetes</taxon>
        <taxon>Kitasatosporales</taxon>
        <taxon>Streptomycetaceae</taxon>
        <taxon>Streptomyces</taxon>
        <taxon>Streptomyces violaceusniger group</taxon>
    </lineage>
</organism>
<gene>
    <name evidence="6" type="ORF">TPA0910_84950</name>
</gene>
<dbReference type="RefSeq" id="WP_236259772.1">
    <property type="nucleotide sequence ID" value="NZ_BNEK01000005.1"/>
</dbReference>
<dbReference type="InterPro" id="IPR036390">
    <property type="entry name" value="WH_DNA-bd_sf"/>
</dbReference>
<dbReference type="PANTHER" id="PTHR30126">
    <property type="entry name" value="HTH-TYPE TRANSCRIPTIONAL REGULATOR"/>
    <property type="match status" value="1"/>
</dbReference>
<name>A0ABQ3UER5_STRHY</name>
<evidence type="ECO:0000256" key="3">
    <source>
        <dbReference type="ARBA" id="ARBA00023125"/>
    </source>
</evidence>
<evidence type="ECO:0000313" key="6">
    <source>
        <dbReference type="EMBL" id="GHJ34062.1"/>
    </source>
</evidence>
<comment type="caution">
    <text evidence="6">The sequence shown here is derived from an EMBL/GenBank/DDBJ whole genome shotgun (WGS) entry which is preliminary data.</text>
</comment>
<dbReference type="PROSITE" id="PS50931">
    <property type="entry name" value="HTH_LYSR"/>
    <property type="match status" value="1"/>
</dbReference>
<evidence type="ECO:0000313" key="7">
    <source>
        <dbReference type="Proteomes" id="UP001054854"/>
    </source>
</evidence>
<proteinExistence type="inferred from homology"/>
<dbReference type="InterPro" id="IPR000847">
    <property type="entry name" value="LysR_HTH_N"/>
</dbReference>
<keyword evidence="2" id="KW-0805">Transcription regulation</keyword>
<dbReference type="SUPFAM" id="SSF53850">
    <property type="entry name" value="Periplasmic binding protein-like II"/>
    <property type="match status" value="1"/>
</dbReference>
<evidence type="ECO:0000259" key="5">
    <source>
        <dbReference type="PROSITE" id="PS50931"/>
    </source>
</evidence>
<dbReference type="InterPro" id="IPR005119">
    <property type="entry name" value="LysR_subst-bd"/>
</dbReference>
<dbReference type="Pfam" id="PF03466">
    <property type="entry name" value="LysR_substrate"/>
    <property type="match status" value="1"/>
</dbReference>